<accession>A0AAD9GBG1</accession>
<sequence length="475" mass="52864">GGWKYCAFGRQCAEKFQSSSGSPATSASSSTSTSGSSSPSCSCLYSKAYLCTAINKDKVHDHCNGNGGSQGCLGFGSSDSCDNSKGSVHPNSKTCTPCPHPLMRFLIDDSSESKSKSTSKDPQKFRTPFHSSTVTPMGFKAESLISPGRKGEKLYHDIYGFCKDGFYPLTRLVQFILCVSRRPPESLFDLYAFFKKFVESDVFKSHFASYVDGEPGWYPGKNFAETVRAFYGAKDSHKISSHPYDLWSLVGCDGPKGSSNPTCGKYLHALTEDVSGVFTPKLCSMYLSWICYRAEKFYSEFQKFHAAAEEKFSSCCKSSCQKIVECPCALPFIYSQGFTFHSPSGLNCVDNEGKSKHGSEQKKEAGQHVEGDSKCTMKSCSQFLTQLGHVVNGDLFKKLLEEIESFLWSIRKPFFLFVLAFWAFVISYFLYVQLYKLDLLHLKSHAHFSRSFKILPSTLFSDASSKLKDLSYFTL</sequence>
<evidence type="ECO:0000256" key="1">
    <source>
        <dbReference type="SAM" id="MobiDB-lite"/>
    </source>
</evidence>
<dbReference type="Proteomes" id="UP001195914">
    <property type="component" value="Unassembled WGS sequence"/>
</dbReference>
<organism evidence="3 4">
    <name type="scientific">Babesia divergens</name>
    <dbReference type="NCBI Taxonomy" id="32595"/>
    <lineage>
        <taxon>Eukaryota</taxon>
        <taxon>Sar</taxon>
        <taxon>Alveolata</taxon>
        <taxon>Apicomplexa</taxon>
        <taxon>Aconoidasida</taxon>
        <taxon>Piroplasmida</taxon>
        <taxon>Babesiidae</taxon>
        <taxon>Babesia</taxon>
    </lineage>
</organism>
<keyword evidence="2" id="KW-0472">Membrane</keyword>
<reference evidence="3" key="2">
    <citation type="submission" date="2021-05" db="EMBL/GenBank/DDBJ databases">
        <authorList>
            <person name="Pain A."/>
        </authorList>
    </citation>
    <scope>NUCLEOTIDE SEQUENCE</scope>
    <source>
        <strain evidence="3">1802A</strain>
    </source>
</reference>
<dbReference type="AlphaFoldDB" id="A0AAD9GBG1"/>
<evidence type="ECO:0000313" key="4">
    <source>
        <dbReference type="Proteomes" id="UP001195914"/>
    </source>
</evidence>
<evidence type="ECO:0000313" key="3">
    <source>
        <dbReference type="EMBL" id="KAK1935284.1"/>
    </source>
</evidence>
<evidence type="ECO:0000256" key="2">
    <source>
        <dbReference type="SAM" id="Phobius"/>
    </source>
</evidence>
<keyword evidence="2" id="KW-1133">Transmembrane helix</keyword>
<protein>
    <submittedName>
        <fullName evidence="3">Variant erythrocyte surface antigen-1 family protein</fullName>
    </submittedName>
</protein>
<gene>
    <name evidence="3" type="ORF">X943_000381</name>
</gene>
<comment type="caution">
    <text evidence="3">The sequence shown here is derived from an EMBL/GenBank/DDBJ whole genome shotgun (WGS) entry which is preliminary data.</text>
</comment>
<feature type="transmembrane region" description="Helical" evidence="2">
    <location>
        <begin position="414"/>
        <end position="434"/>
    </location>
</feature>
<feature type="compositionally biased region" description="Low complexity" evidence="1">
    <location>
        <begin position="18"/>
        <end position="41"/>
    </location>
</feature>
<reference evidence="3" key="1">
    <citation type="journal article" date="2014" name="Nucleic Acids Res.">
        <title>The evolutionary dynamics of variant antigen genes in Babesia reveal a history of genomic innovation underlying host-parasite interaction.</title>
        <authorList>
            <person name="Jackson A.P."/>
            <person name="Otto T.D."/>
            <person name="Darby A."/>
            <person name="Ramaprasad A."/>
            <person name="Xia D."/>
            <person name="Echaide I.E."/>
            <person name="Farber M."/>
            <person name="Gahlot S."/>
            <person name="Gamble J."/>
            <person name="Gupta D."/>
            <person name="Gupta Y."/>
            <person name="Jackson L."/>
            <person name="Malandrin L."/>
            <person name="Malas T.B."/>
            <person name="Moussa E."/>
            <person name="Nair M."/>
            <person name="Reid A.J."/>
            <person name="Sanders M."/>
            <person name="Sharma J."/>
            <person name="Tracey A."/>
            <person name="Quail M.A."/>
            <person name="Weir W."/>
            <person name="Wastling J.M."/>
            <person name="Hall N."/>
            <person name="Willadsen P."/>
            <person name="Lingelbach K."/>
            <person name="Shiels B."/>
            <person name="Tait A."/>
            <person name="Berriman M."/>
            <person name="Allred D.R."/>
            <person name="Pain A."/>
        </authorList>
    </citation>
    <scope>NUCLEOTIDE SEQUENCE</scope>
    <source>
        <strain evidence="3">1802A</strain>
    </source>
</reference>
<feature type="region of interest" description="Disordered" evidence="1">
    <location>
        <begin position="15"/>
        <end position="41"/>
    </location>
</feature>
<name>A0AAD9GBG1_BABDI</name>
<dbReference type="EMBL" id="JAHBMH010000055">
    <property type="protein sequence ID" value="KAK1935284.1"/>
    <property type="molecule type" value="Genomic_DNA"/>
</dbReference>
<feature type="non-terminal residue" evidence="3">
    <location>
        <position position="1"/>
    </location>
</feature>
<proteinExistence type="predicted"/>
<keyword evidence="4" id="KW-1185">Reference proteome</keyword>
<keyword evidence="2" id="KW-0812">Transmembrane</keyword>